<comment type="caution">
    <text evidence="7">The sequence shown here is derived from an EMBL/GenBank/DDBJ whole genome shotgun (WGS) entry which is preliminary data.</text>
</comment>
<evidence type="ECO:0000313" key="8">
    <source>
        <dbReference type="Proteomes" id="UP000030106"/>
    </source>
</evidence>
<dbReference type="GO" id="GO:0005634">
    <property type="term" value="C:nucleus"/>
    <property type="evidence" value="ECO:0007669"/>
    <property type="project" value="TreeGrafter"/>
</dbReference>
<name>A0A0A2VP85_BEABA</name>
<dbReference type="HOGENOM" id="CLU_1005028_0_0_1"/>
<dbReference type="FunFam" id="3.30.390.80:FF:000001">
    <property type="entry name" value="DNA repair protein RAD52 homolog"/>
    <property type="match status" value="1"/>
</dbReference>
<reference evidence="7 8" key="1">
    <citation type="submission" date="2012-10" db="EMBL/GenBank/DDBJ databases">
        <title>Genome sequencing and analysis of entomopathogenic fungi Beauveria bassiana D1-5.</title>
        <authorList>
            <person name="Li Q."/>
            <person name="Wang L."/>
            <person name="Zhang Z."/>
            <person name="Wang Q."/>
            <person name="Ren J."/>
            <person name="Wang M."/>
            <person name="Xu W."/>
            <person name="Wang J."/>
            <person name="Lu Y."/>
            <person name="Du Q."/>
            <person name="Sun Z."/>
        </authorList>
    </citation>
    <scope>NUCLEOTIDE SEQUENCE [LARGE SCALE GENOMIC DNA]</scope>
    <source>
        <strain evidence="7 8">D1-5</strain>
    </source>
</reference>
<dbReference type="SUPFAM" id="SSF54768">
    <property type="entry name" value="dsRNA-binding domain-like"/>
    <property type="match status" value="1"/>
</dbReference>
<evidence type="ECO:0000256" key="2">
    <source>
        <dbReference type="ARBA" id="ARBA00022763"/>
    </source>
</evidence>
<dbReference type="InterPro" id="IPR007232">
    <property type="entry name" value="Rad52_Rad59_Rad22"/>
</dbReference>
<evidence type="ECO:0000256" key="1">
    <source>
        <dbReference type="ARBA" id="ARBA00006638"/>
    </source>
</evidence>
<dbReference type="EMBL" id="ANFO01001440">
    <property type="protein sequence ID" value="KGQ02634.1"/>
    <property type="molecule type" value="Genomic_DNA"/>
</dbReference>
<keyword evidence="3" id="KW-0238">DNA-binding</keyword>
<gene>
    <name evidence="7" type="ORF">BBAD15_g12152</name>
</gene>
<dbReference type="PANTHER" id="PTHR12132">
    <property type="entry name" value="DNA REPAIR AND RECOMBINATION PROTEIN RAD52, RAD59"/>
    <property type="match status" value="1"/>
</dbReference>
<evidence type="ECO:0000256" key="4">
    <source>
        <dbReference type="ARBA" id="ARBA00023172"/>
    </source>
</evidence>
<keyword evidence="4" id="KW-0233">DNA recombination</keyword>
<dbReference type="GO" id="GO:0006312">
    <property type="term" value="P:mitotic recombination"/>
    <property type="evidence" value="ECO:0007669"/>
    <property type="project" value="TreeGrafter"/>
</dbReference>
<protein>
    <recommendedName>
        <fullName evidence="6">RAD52 homolog</fullName>
    </recommendedName>
</protein>
<accession>A0A0A2VP85</accession>
<evidence type="ECO:0000256" key="6">
    <source>
        <dbReference type="ARBA" id="ARBA00077224"/>
    </source>
</evidence>
<dbReference type="GO" id="GO:0003697">
    <property type="term" value="F:single-stranded DNA binding"/>
    <property type="evidence" value="ECO:0007669"/>
    <property type="project" value="UniProtKB-ARBA"/>
</dbReference>
<sequence length="251" mass="27356">MPGVKRKRSRSPSPEAEDVLHVSAVRQQQDLESVLRRGLGPEYVSTRTGPGNTVLAYLSSFHAVKLANAFFGPSGWSTEVRDVDKTLYQDSSSCWICDVICKVKVTVHWPNGKVSSHEDIGTGGGKPMKKRSEAEHDAVKAAVTDGKKRGLRMFGNALGNCLYSKSYVKKVLPLARRGPATSGAEWCDEELLHGSWMTGDLPRNGKVQARLPFSPVSGEVSNGAGKARGMSRVDVVDLDADEFEDDYVDDM</sequence>
<dbReference type="PANTHER" id="PTHR12132:SF1">
    <property type="entry name" value="DNA REPAIR PROTEIN RAD52 HOMOLOG"/>
    <property type="match status" value="1"/>
</dbReference>
<dbReference type="Pfam" id="PF04098">
    <property type="entry name" value="Rad52_Rad22"/>
    <property type="match status" value="1"/>
</dbReference>
<dbReference type="InterPro" id="IPR042525">
    <property type="entry name" value="Rad52_Rad59_Rad22_sf"/>
</dbReference>
<dbReference type="InterPro" id="IPR041247">
    <property type="entry name" value="Rad52_fam"/>
</dbReference>
<organism evidence="7 8">
    <name type="scientific">Beauveria bassiana D1-5</name>
    <dbReference type="NCBI Taxonomy" id="1245745"/>
    <lineage>
        <taxon>Eukaryota</taxon>
        <taxon>Fungi</taxon>
        <taxon>Dikarya</taxon>
        <taxon>Ascomycota</taxon>
        <taxon>Pezizomycotina</taxon>
        <taxon>Sordariomycetes</taxon>
        <taxon>Hypocreomycetidae</taxon>
        <taxon>Hypocreales</taxon>
        <taxon>Cordycipitaceae</taxon>
        <taxon>Beauveria</taxon>
    </lineage>
</organism>
<dbReference type="GO" id="GO:0045002">
    <property type="term" value="P:double-strand break repair via single-strand annealing"/>
    <property type="evidence" value="ECO:0007669"/>
    <property type="project" value="TreeGrafter"/>
</dbReference>
<evidence type="ECO:0000256" key="3">
    <source>
        <dbReference type="ARBA" id="ARBA00023125"/>
    </source>
</evidence>
<dbReference type="Gene3D" id="3.30.390.80">
    <property type="entry name" value="DNA repair protein Rad52/59/22"/>
    <property type="match status" value="1"/>
</dbReference>
<evidence type="ECO:0000256" key="5">
    <source>
        <dbReference type="ARBA" id="ARBA00023204"/>
    </source>
</evidence>
<evidence type="ECO:0000313" key="7">
    <source>
        <dbReference type="EMBL" id="KGQ02634.1"/>
    </source>
</evidence>
<comment type="similarity">
    <text evidence="1">Belongs to the RAD52 family.</text>
</comment>
<keyword evidence="2" id="KW-0227">DNA damage</keyword>
<dbReference type="GO" id="GO:0000724">
    <property type="term" value="P:double-strand break repair via homologous recombination"/>
    <property type="evidence" value="ECO:0007669"/>
    <property type="project" value="UniProtKB-ARBA"/>
</dbReference>
<keyword evidence="5" id="KW-0234">DNA repair</keyword>
<dbReference type="Proteomes" id="UP000030106">
    <property type="component" value="Unassembled WGS sequence"/>
</dbReference>
<dbReference type="AlphaFoldDB" id="A0A0A2VP85"/>
<proteinExistence type="inferred from homology"/>
<dbReference type="STRING" id="1245745.A0A0A2VP85"/>